<evidence type="ECO:0000313" key="3">
    <source>
        <dbReference type="Proteomes" id="UP000032180"/>
    </source>
</evidence>
<reference evidence="2" key="3">
    <citation type="submission" date="2015-04" db="UniProtKB">
        <authorList>
            <consortium name="EnsemblPlants"/>
        </authorList>
    </citation>
    <scope>IDENTIFICATION</scope>
</reference>
<reference evidence="3" key="2">
    <citation type="submission" date="2013-12" db="EMBL/GenBank/DDBJ databases">
        <authorList>
            <person name="Yu Y."/>
            <person name="Lee S."/>
            <person name="de Baynast K."/>
            <person name="Wissotski M."/>
            <person name="Liu L."/>
            <person name="Talag J."/>
            <person name="Goicoechea J."/>
            <person name="Angelova A."/>
            <person name="Jetty R."/>
            <person name="Kudrna D."/>
            <person name="Golser W."/>
            <person name="Rivera L."/>
            <person name="Zhang J."/>
            <person name="Wing R."/>
        </authorList>
    </citation>
    <scope>NUCLEOTIDE SEQUENCE</scope>
</reference>
<dbReference type="EnsemblPlants" id="LPERR01G26280.1">
    <property type="protein sequence ID" value="LPERR01G26280.1"/>
    <property type="gene ID" value="LPERR01G26280"/>
</dbReference>
<keyword evidence="3" id="KW-1185">Reference proteome</keyword>
<dbReference type="Gramene" id="LPERR01G26280.1">
    <property type="protein sequence ID" value="LPERR01G26280.1"/>
    <property type="gene ID" value="LPERR01G26280"/>
</dbReference>
<feature type="region of interest" description="Disordered" evidence="1">
    <location>
        <begin position="57"/>
        <end position="80"/>
    </location>
</feature>
<evidence type="ECO:0000256" key="1">
    <source>
        <dbReference type="SAM" id="MobiDB-lite"/>
    </source>
</evidence>
<dbReference type="AlphaFoldDB" id="A0A0D9V5K4"/>
<feature type="region of interest" description="Disordered" evidence="1">
    <location>
        <begin position="1"/>
        <end position="37"/>
    </location>
</feature>
<dbReference type="Proteomes" id="UP000032180">
    <property type="component" value="Chromosome 1"/>
</dbReference>
<proteinExistence type="predicted"/>
<evidence type="ECO:0000313" key="2">
    <source>
        <dbReference type="EnsemblPlants" id="LPERR01G26280.1"/>
    </source>
</evidence>
<sequence>MPSAGFPPPSRSKTPPRRRRSPYTVRSRSAVAVDPRERRRQAVPPFFLLATVRRFPRIPTCPNPPTSTSWSSKSRKQTKAIAPMTIKDRFAGNPCEDNRTNHKLAWATARLVV</sequence>
<protein>
    <submittedName>
        <fullName evidence="2">Uncharacterized protein</fullName>
    </submittedName>
</protein>
<accession>A0A0D9V5K4</accession>
<feature type="compositionally biased region" description="Pro residues" evidence="1">
    <location>
        <begin position="1"/>
        <end position="10"/>
    </location>
</feature>
<organism evidence="2 3">
    <name type="scientific">Leersia perrieri</name>
    <dbReference type="NCBI Taxonomy" id="77586"/>
    <lineage>
        <taxon>Eukaryota</taxon>
        <taxon>Viridiplantae</taxon>
        <taxon>Streptophyta</taxon>
        <taxon>Embryophyta</taxon>
        <taxon>Tracheophyta</taxon>
        <taxon>Spermatophyta</taxon>
        <taxon>Magnoliopsida</taxon>
        <taxon>Liliopsida</taxon>
        <taxon>Poales</taxon>
        <taxon>Poaceae</taxon>
        <taxon>BOP clade</taxon>
        <taxon>Oryzoideae</taxon>
        <taxon>Oryzeae</taxon>
        <taxon>Oryzinae</taxon>
        <taxon>Leersia</taxon>
    </lineage>
</organism>
<reference evidence="2 3" key="1">
    <citation type="submission" date="2012-08" db="EMBL/GenBank/DDBJ databases">
        <title>Oryza genome evolution.</title>
        <authorList>
            <person name="Wing R.A."/>
        </authorList>
    </citation>
    <scope>NUCLEOTIDE SEQUENCE</scope>
</reference>
<name>A0A0D9V5K4_9ORYZ</name>
<dbReference type="HOGENOM" id="CLU_2137070_0_0_1"/>